<evidence type="ECO:0000313" key="2">
    <source>
        <dbReference type="Proteomes" id="UP000663419"/>
    </source>
</evidence>
<dbReference type="VEuPathDB" id="FungiDB:I7I53_03364"/>
<accession>A0A8A1LND4</accession>
<sequence>MANRRFSSLFVGFVTRNTRNHRVSSKFDTQSNPTGFTRNLNIHQIIQSQQGQFQNVMVSYIHRAHTKTYGRISDSRSASVSKSLKGCLSSVRSITGRDRLICSCTWAPRSVCSKPWIVDGSF</sequence>
<proteinExistence type="predicted"/>
<dbReference type="AlphaFoldDB" id="A0A8A1LND4"/>
<dbReference type="EMBL" id="CP069105">
    <property type="protein sequence ID" value="QSS55476.1"/>
    <property type="molecule type" value="Genomic_DNA"/>
</dbReference>
<organism evidence="1 2">
    <name type="scientific">Ajellomyces capsulatus (strain H88)</name>
    <name type="common">Darling's disease fungus</name>
    <name type="synonym">Histoplasma capsulatum</name>
    <dbReference type="NCBI Taxonomy" id="544711"/>
    <lineage>
        <taxon>Eukaryota</taxon>
        <taxon>Fungi</taxon>
        <taxon>Dikarya</taxon>
        <taxon>Ascomycota</taxon>
        <taxon>Pezizomycotina</taxon>
        <taxon>Eurotiomycetes</taxon>
        <taxon>Eurotiomycetidae</taxon>
        <taxon>Onygenales</taxon>
        <taxon>Ajellomycetaceae</taxon>
        <taxon>Histoplasma</taxon>
    </lineage>
</organism>
<gene>
    <name evidence="1" type="ORF">I7I53_03364</name>
</gene>
<evidence type="ECO:0000313" key="1">
    <source>
        <dbReference type="EMBL" id="QSS55476.1"/>
    </source>
</evidence>
<reference evidence="1" key="1">
    <citation type="submission" date="2021-01" db="EMBL/GenBank/DDBJ databases">
        <title>Chromosome-level genome assembly of a human fungal pathogen reveals clustering of transcriptionally co-regulated genes.</title>
        <authorList>
            <person name="Voorhies M."/>
            <person name="Cohen S."/>
            <person name="Shea T.P."/>
            <person name="Petrus S."/>
            <person name="Munoz J.F."/>
            <person name="Poplawski S."/>
            <person name="Goldman W.E."/>
            <person name="Michael T."/>
            <person name="Cuomo C.A."/>
            <person name="Sil A."/>
            <person name="Beyhan S."/>
        </authorList>
    </citation>
    <scope>NUCLEOTIDE SEQUENCE</scope>
    <source>
        <strain evidence="1">H88</strain>
    </source>
</reference>
<name>A0A8A1LND4_AJEC8</name>
<protein>
    <submittedName>
        <fullName evidence="1">Uncharacterized protein</fullName>
    </submittedName>
</protein>
<dbReference type="Proteomes" id="UP000663419">
    <property type="component" value="Chromosome 4"/>
</dbReference>